<dbReference type="InterPro" id="IPR036291">
    <property type="entry name" value="NAD(P)-bd_dom_sf"/>
</dbReference>
<evidence type="ECO:0000256" key="3">
    <source>
        <dbReference type="ARBA" id="ARBA00023002"/>
    </source>
</evidence>
<reference evidence="4 5" key="1">
    <citation type="submission" date="2014-04" db="EMBL/GenBank/DDBJ databases">
        <authorList>
            <consortium name="DOE Joint Genome Institute"/>
            <person name="Kuo A."/>
            <person name="Kohler A."/>
            <person name="Nagy L.G."/>
            <person name="Floudas D."/>
            <person name="Copeland A."/>
            <person name="Barry K.W."/>
            <person name="Cichocki N."/>
            <person name="Veneault-Fourrey C."/>
            <person name="LaButti K."/>
            <person name="Lindquist E.A."/>
            <person name="Lipzen A."/>
            <person name="Lundell T."/>
            <person name="Morin E."/>
            <person name="Murat C."/>
            <person name="Sun H."/>
            <person name="Tunlid A."/>
            <person name="Henrissat B."/>
            <person name="Grigoriev I.V."/>
            <person name="Hibbett D.S."/>
            <person name="Martin F."/>
            <person name="Nordberg H.P."/>
            <person name="Cantor M.N."/>
            <person name="Hua S.X."/>
        </authorList>
    </citation>
    <scope>NUCLEOTIDE SEQUENCE [LARGE SCALE GENOMIC DNA]</scope>
    <source>
        <strain evidence="4 5">LaAM-08-1</strain>
    </source>
</reference>
<evidence type="ECO:0000256" key="1">
    <source>
        <dbReference type="ARBA" id="ARBA00006484"/>
    </source>
</evidence>
<dbReference type="SUPFAM" id="SSF51735">
    <property type="entry name" value="NAD(P)-binding Rossmann-fold domains"/>
    <property type="match status" value="1"/>
</dbReference>
<comment type="similarity">
    <text evidence="1">Belongs to the short-chain dehydrogenases/reductases (SDR) family.</text>
</comment>
<evidence type="ECO:0000256" key="2">
    <source>
        <dbReference type="ARBA" id="ARBA00022857"/>
    </source>
</evidence>
<evidence type="ECO:0008006" key="6">
    <source>
        <dbReference type="Google" id="ProtNLM"/>
    </source>
</evidence>
<gene>
    <name evidence="4" type="ORF">K443DRAFT_93553</name>
</gene>
<keyword evidence="5" id="KW-1185">Reference proteome</keyword>
<keyword evidence="2" id="KW-0521">NADP</keyword>
<name>A0A0C9XRF0_9AGAR</name>
<dbReference type="EMBL" id="KN838571">
    <property type="protein sequence ID" value="KIK04269.1"/>
    <property type="molecule type" value="Genomic_DNA"/>
</dbReference>
<keyword evidence="3" id="KW-0560">Oxidoreductase</keyword>
<sequence length="260" mass="28808">MTSIKDSKCVLVTGATSGIGRALAQCIARLPSKPCVIAVGRRQERLDELAKEGLETVQLDVEASYDALKKFADEIILKYPNLDSIIFCAGVQHEFNFKGEVDLSNVVSEININYTSVVALISLFLPHLLSLGAQGRKCSIIPVTSGLAIVPAPWVLNYSASKAALHSFSVSLRAQLKNTNVHVMEVIPPLVESELHDAYGTTEKLSRFWMPLEEYTTKTMEGLENGDVYITTGNIQGVFEKFEKGKDELAEQFQKRREEW</sequence>
<dbReference type="AlphaFoldDB" id="A0A0C9XRF0"/>
<dbReference type="Pfam" id="PF00106">
    <property type="entry name" value="adh_short"/>
    <property type="match status" value="1"/>
</dbReference>
<dbReference type="InterPro" id="IPR002347">
    <property type="entry name" value="SDR_fam"/>
</dbReference>
<dbReference type="InterPro" id="IPR020904">
    <property type="entry name" value="Sc_DH/Rdtase_CS"/>
</dbReference>
<accession>A0A0C9XRF0</accession>
<dbReference type="Gene3D" id="3.40.50.720">
    <property type="entry name" value="NAD(P)-binding Rossmann-like Domain"/>
    <property type="match status" value="1"/>
</dbReference>
<evidence type="ECO:0000313" key="5">
    <source>
        <dbReference type="Proteomes" id="UP000054477"/>
    </source>
</evidence>
<protein>
    <recommendedName>
        <fullName evidence="6">NAD(P)-binding protein</fullName>
    </recommendedName>
</protein>
<dbReference type="PRINTS" id="PR00081">
    <property type="entry name" value="GDHRDH"/>
</dbReference>
<organism evidence="4 5">
    <name type="scientific">Laccaria amethystina LaAM-08-1</name>
    <dbReference type="NCBI Taxonomy" id="1095629"/>
    <lineage>
        <taxon>Eukaryota</taxon>
        <taxon>Fungi</taxon>
        <taxon>Dikarya</taxon>
        <taxon>Basidiomycota</taxon>
        <taxon>Agaricomycotina</taxon>
        <taxon>Agaricomycetes</taxon>
        <taxon>Agaricomycetidae</taxon>
        <taxon>Agaricales</taxon>
        <taxon>Agaricineae</taxon>
        <taxon>Hydnangiaceae</taxon>
        <taxon>Laccaria</taxon>
    </lineage>
</organism>
<dbReference type="OrthoDB" id="37659at2759"/>
<reference evidence="5" key="2">
    <citation type="submission" date="2015-01" db="EMBL/GenBank/DDBJ databases">
        <title>Evolutionary Origins and Diversification of the Mycorrhizal Mutualists.</title>
        <authorList>
            <consortium name="DOE Joint Genome Institute"/>
            <consortium name="Mycorrhizal Genomics Consortium"/>
            <person name="Kohler A."/>
            <person name="Kuo A."/>
            <person name="Nagy L.G."/>
            <person name="Floudas D."/>
            <person name="Copeland A."/>
            <person name="Barry K.W."/>
            <person name="Cichocki N."/>
            <person name="Veneault-Fourrey C."/>
            <person name="LaButti K."/>
            <person name="Lindquist E.A."/>
            <person name="Lipzen A."/>
            <person name="Lundell T."/>
            <person name="Morin E."/>
            <person name="Murat C."/>
            <person name="Riley R."/>
            <person name="Ohm R."/>
            <person name="Sun H."/>
            <person name="Tunlid A."/>
            <person name="Henrissat B."/>
            <person name="Grigoriev I.V."/>
            <person name="Hibbett D.S."/>
            <person name="Martin F."/>
        </authorList>
    </citation>
    <scope>NUCLEOTIDE SEQUENCE [LARGE SCALE GENOMIC DNA]</scope>
    <source>
        <strain evidence="5">LaAM-08-1</strain>
    </source>
</reference>
<dbReference type="STRING" id="1095629.A0A0C9XRF0"/>
<dbReference type="PROSITE" id="PS00061">
    <property type="entry name" value="ADH_SHORT"/>
    <property type="match status" value="1"/>
</dbReference>
<dbReference type="PANTHER" id="PTHR43669">
    <property type="entry name" value="5-KETO-D-GLUCONATE 5-REDUCTASE"/>
    <property type="match status" value="1"/>
</dbReference>
<dbReference type="Proteomes" id="UP000054477">
    <property type="component" value="Unassembled WGS sequence"/>
</dbReference>
<dbReference type="PANTHER" id="PTHR43669:SF11">
    <property type="entry name" value="SHORT-CHAIN DEHYDROGENASE_OXIDOREDUCTASE"/>
    <property type="match status" value="1"/>
</dbReference>
<dbReference type="HOGENOM" id="CLU_010194_2_6_1"/>
<proteinExistence type="inferred from homology"/>
<dbReference type="GO" id="GO:0016491">
    <property type="term" value="F:oxidoreductase activity"/>
    <property type="evidence" value="ECO:0007669"/>
    <property type="project" value="UniProtKB-KW"/>
</dbReference>
<evidence type="ECO:0000313" key="4">
    <source>
        <dbReference type="EMBL" id="KIK04269.1"/>
    </source>
</evidence>